<dbReference type="AlphaFoldDB" id="A0A4Y2MS59"/>
<gene>
    <name evidence="1" type="ORF">AVEN_232227_1</name>
</gene>
<dbReference type="EMBL" id="BGPR01124578">
    <property type="protein sequence ID" value="GBN29975.1"/>
    <property type="molecule type" value="Genomic_DNA"/>
</dbReference>
<proteinExistence type="predicted"/>
<evidence type="ECO:0000313" key="2">
    <source>
        <dbReference type="Proteomes" id="UP000499080"/>
    </source>
</evidence>
<protein>
    <submittedName>
        <fullName evidence="1">Uncharacterized protein</fullName>
    </submittedName>
</protein>
<name>A0A4Y2MS59_ARAVE</name>
<sequence length="81" mass="9251">MNDRCNSSDTEVGVLTVITGYGQAPPKGGTYRHRWSVTHYFCNPRRSENLLTYLAASHLRTRGAYPSPVRRQDRRIISKTL</sequence>
<keyword evidence="2" id="KW-1185">Reference proteome</keyword>
<dbReference type="Proteomes" id="UP000499080">
    <property type="component" value="Unassembled WGS sequence"/>
</dbReference>
<comment type="caution">
    <text evidence="1">The sequence shown here is derived from an EMBL/GenBank/DDBJ whole genome shotgun (WGS) entry which is preliminary data.</text>
</comment>
<evidence type="ECO:0000313" key="1">
    <source>
        <dbReference type="EMBL" id="GBN29975.1"/>
    </source>
</evidence>
<organism evidence="1 2">
    <name type="scientific">Araneus ventricosus</name>
    <name type="common">Orbweaver spider</name>
    <name type="synonym">Epeira ventricosa</name>
    <dbReference type="NCBI Taxonomy" id="182803"/>
    <lineage>
        <taxon>Eukaryota</taxon>
        <taxon>Metazoa</taxon>
        <taxon>Ecdysozoa</taxon>
        <taxon>Arthropoda</taxon>
        <taxon>Chelicerata</taxon>
        <taxon>Arachnida</taxon>
        <taxon>Araneae</taxon>
        <taxon>Araneomorphae</taxon>
        <taxon>Entelegynae</taxon>
        <taxon>Araneoidea</taxon>
        <taxon>Araneidae</taxon>
        <taxon>Araneus</taxon>
    </lineage>
</organism>
<reference evidence="1 2" key="1">
    <citation type="journal article" date="2019" name="Sci. Rep.">
        <title>Orb-weaving spider Araneus ventricosus genome elucidates the spidroin gene catalogue.</title>
        <authorList>
            <person name="Kono N."/>
            <person name="Nakamura H."/>
            <person name="Ohtoshi R."/>
            <person name="Moran D.A.P."/>
            <person name="Shinohara A."/>
            <person name="Yoshida Y."/>
            <person name="Fujiwara M."/>
            <person name="Mori M."/>
            <person name="Tomita M."/>
            <person name="Arakawa K."/>
        </authorList>
    </citation>
    <scope>NUCLEOTIDE SEQUENCE [LARGE SCALE GENOMIC DNA]</scope>
</reference>
<accession>A0A4Y2MS59</accession>